<dbReference type="AlphaFoldDB" id="A0A7C8MEU4"/>
<keyword evidence="2" id="KW-1185">Reference proteome</keyword>
<name>A0A7C8MEU4_9PLEO</name>
<organism evidence="1 2">
    <name type="scientific">Massariosphaeria phaeospora</name>
    <dbReference type="NCBI Taxonomy" id="100035"/>
    <lineage>
        <taxon>Eukaryota</taxon>
        <taxon>Fungi</taxon>
        <taxon>Dikarya</taxon>
        <taxon>Ascomycota</taxon>
        <taxon>Pezizomycotina</taxon>
        <taxon>Dothideomycetes</taxon>
        <taxon>Pleosporomycetidae</taxon>
        <taxon>Pleosporales</taxon>
        <taxon>Pleosporales incertae sedis</taxon>
        <taxon>Massariosphaeria</taxon>
    </lineage>
</organism>
<dbReference type="EMBL" id="JAADJZ010000004">
    <property type="protein sequence ID" value="KAF2875939.1"/>
    <property type="molecule type" value="Genomic_DNA"/>
</dbReference>
<dbReference type="Proteomes" id="UP000481861">
    <property type="component" value="Unassembled WGS sequence"/>
</dbReference>
<protein>
    <submittedName>
        <fullName evidence="1">Uncharacterized protein</fullName>
    </submittedName>
</protein>
<evidence type="ECO:0000313" key="1">
    <source>
        <dbReference type="EMBL" id="KAF2875939.1"/>
    </source>
</evidence>
<reference evidence="1 2" key="1">
    <citation type="submission" date="2020-01" db="EMBL/GenBank/DDBJ databases">
        <authorList>
            <consortium name="DOE Joint Genome Institute"/>
            <person name="Haridas S."/>
            <person name="Albert R."/>
            <person name="Binder M."/>
            <person name="Bloem J."/>
            <person name="Labutti K."/>
            <person name="Salamov A."/>
            <person name="Andreopoulos B."/>
            <person name="Baker S.E."/>
            <person name="Barry K."/>
            <person name="Bills G."/>
            <person name="Bluhm B.H."/>
            <person name="Cannon C."/>
            <person name="Castanera R."/>
            <person name="Culley D.E."/>
            <person name="Daum C."/>
            <person name="Ezra D."/>
            <person name="Gonzalez J.B."/>
            <person name="Henrissat B."/>
            <person name="Kuo A."/>
            <person name="Liang C."/>
            <person name="Lipzen A."/>
            <person name="Lutzoni F."/>
            <person name="Magnuson J."/>
            <person name="Mondo S."/>
            <person name="Nolan M."/>
            <person name="Ohm R."/>
            <person name="Pangilinan J."/>
            <person name="Park H.-J.H."/>
            <person name="Ramirez L."/>
            <person name="Alfaro M."/>
            <person name="Sun H."/>
            <person name="Tritt A."/>
            <person name="Yoshinaga Y."/>
            <person name="Zwiers L.-H.L."/>
            <person name="Turgeon B.G."/>
            <person name="Goodwin S.B."/>
            <person name="Spatafora J.W."/>
            <person name="Crous P.W."/>
            <person name="Grigoriev I.V."/>
        </authorList>
    </citation>
    <scope>NUCLEOTIDE SEQUENCE [LARGE SCALE GENOMIC DNA]</scope>
    <source>
        <strain evidence="1 2">CBS 611.86</strain>
    </source>
</reference>
<gene>
    <name evidence="1" type="ORF">BDV95DRAFT_285908</name>
</gene>
<proteinExistence type="predicted"/>
<sequence>MCGVRPLLSKNTSEIAHAWSERVWLEKPCLRTIYVRRECGESRHRLVQNSEGYRPMCGVSGECESPCAKQPKIPAYVRRERVESSCYKPQQPDDDVRRNRPALPNEARFLRCVVLCERVPFYKTHQSLPQSNYVSCEQVFFPKKQHNSLQVRRLSSLLDIEKEDIERNYAASLRFSKNQIPITRYTCGGVNGSARLSSTRVPKDQSHSRYAAGSVCLSVSYPKKMKPKGERVSRVEKQHHAKNWTDVKKWWSRRCCCAIKFQREIHNDIDECVCVDCNPSHPRLYYKQAWQLTMFVRSLSVCDWLLIGGTVLVDSAGDDHHHQDVEKIVAVACQ</sequence>
<comment type="caution">
    <text evidence="1">The sequence shown here is derived from an EMBL/GenBank/DDBJ whole genome shotgun (WGS) entry which is preliminary data.</text>
</comment>
<evidence type="ECO:0000313" key="2">
    <source>
        <dbReference type="Proteomes" id="UP000481861"/>
    </source>
</evidence>
<accession>A0A7C8MEU4</accession>